<accession>A0ABT2QKM0</accession>
<reference evidence="1 2" key="1">
    <citation type="submission" date="2022-09" db="EMBL/GenBank/DDBJ databases">
        <title>Enrichment on poylsaccharides allowed isolation of novel metabolic and taxonomic groups of Haloarchaea.</title>
        <authorList>
            <person name="Sorokin D.Y."/>
            <person name="Elcheninov A.G."/>
            <person name="Khizhniak T.V."/>
            <person name="Kolganova T.V."/>
            <person name="Kublanov I.V."/>
        </authorList>
    </citation>
    <scope>NUCLEOTIDE SEQUENCE [LARGE SCALE GENOMIC DNA]</scope>
    <source>
        <strain evidence="1 2">AArc-m2/3/4</strain>
    </source>
</reference>
<protein>
    <submittedName>
        <fullName evidence="1">Glycoside hydrolase family 127 protein</fullName>
    </submittedName>
</protein>
<proteinExistence type="predicted"/>
<gene>
    <name evidence="1" type="ORF">OB955_22625</name>
</gene>
<organism evidence="1 2">
    <name type="scientific">Natronoglomus mannanivorans</name>
    <dbReference type="NCBI Taxonomy" id="2979990"/>
    <lineage>
        <taxon>Archaea</taxon>
        <taxon>Methanobacteriati</taxon>
        <taxon>Methanobacteriota</taxon>
        <taxon>Stenosarchaea group</taxon>
        <taxon>Halobacteria</taxon>
        <taxon>Halobacteriales</taxon>
        <taxon>Natrialbaceae</taxon>
        <taxon>Natronoglomus</taxon>
    </lineage>
</organism>
<dbReference type="GO" id="GO:0016787">
    <property type="term" value="F:hydrolase activity"/>
    <property type="evidence" value="ECO:0007669"/>
    <property type="project" value="UniProtKB-KW"/>
</dbReference>
<dbReference type="Proteomes" id="UP001320972">
    <property type="component" value="Unassembled WGS sequence"/>
</dbReference>
<keyword evidence="2" id="KW-1185">Reference proteome</keyword>
<dbReference type="RefSeq" id="WP_338009206.1">
    <property type="nucleotide sequence ID" value="NZ_JAOPKB010000019.1"/>
</dbReference>
<comment type="caution">
    <text evidence="1">The sequence shown here is derived from an EMBL/GenBank/DDBJ whole genome shotgun (WGS) entry which is preliminary data.</text>
</comment>
<evidence type="ECO:0000313" key="1">
    <source>
        <dbReference type="EMBL" id="MCU4975488.1"/>
    </source>
</evidence>
<dbReference type="InterPro" id="IPR008928">
    <property type="entry name" value="6-hairpin_glycosidase_sf"/>
</dbReference>
<dbReference type="EMBL" id="JAOPKB010000019">
    <property type="protein sequence ID" value="MCU4975488.1"/>
    <property type="molecule type" value="Genomic_DNA"/>
</dbReference>
<keyword evidence="1" id="KW-0378">Hydrolase</keyword>
<evidence type="ECO:0000313" key="2">
    <source>
        <dbReference type="Proteomes" id="UP001320972"/>
    </source>
</evidence>
<sequence length="572" mass="64610">MEDRSSDSVTLPDTLFLRDRATEALNALTQYVDEDADCRPYMTGDLSDEPAHLGHSGWDFGSSVGRMVSAFVLARKLCDTADALDVEERFRQKLLDMFDEDGLNYREETDTSVARANMHDQRSVLLGLTTWYLESGDPDTKAAADNLCAALKRISVKSGHPHLAKQDYWYFPAVEYTRDGWPSEDMMYLGINIDPSHTSARMINPLTKYYEETGNRDALELARNFARHTVIHSGSFNEDGSFNDGTEFRTGHFHSRMVSVTSIARFGAVTGNAFYVNWAKKVYEWALTQGTEFGWFPSALHDDYDKKHETCTLTDMVELGILLAENGYVEYWETVERFVRNHLVETQLLDTDWIVESEDEAADDAYRNVASRSRGTFPGWAAPNDFVCDVGDDPDVMMCCNASGTRGLFLAWDNAVTESEGIVSVNLLINNLSEWATVASYLPHEGRIDVTLERDAPELRIRIPSWVDPYTVSLTQDGDDRELGDEGFWEGPFIGLHDVSGGERVSVRFPVDERRTVERAGGEDYTMEWRGDDVMSISPSGTYAPLYEDRDVYDEVPMRTVDCDNGHAEVHW</sequence>
<name>A0ABT2QKM0_9EURY</name>
<dbReference type="SUPFAM" id="SSF48208">
    <property type="entry name" value="Six-hairpin glycosidases"/>
    <property type="match status" value="1"/>
</dbReference>